<keyword evidence="2" id="KW-1133">Transmembrane helix</keyword>
<proteinExistence type="predicted"/>
<accession>A0A9D2P9X1</accession>
<dbReference type="AlphaFoldDB" id="A0A9D2P9X1"/>
<feature type="transmembrane region" description="Helical" evidence="2">
    <location>
        <begin position="302"/>
        <end position="323"/>
    </location>
</feature>
<reference evidence="3" key="1">
    <citation type="journal article" date="2021" name="PeerJ">
        <title>Extensive microbial diversity within the chicken gut microbiome revealed by metagenomics and culture.</title>
        <authorList>
            <person name="Gilroy R."/>
            <person name="Ravi A."/>
            <person name="Getino M."/>
            <person name="Pursley I."/>
            <person name="Horton D.L."/>
            <person name="Alikhan N.F."/>
            <person name="Baker D."/>
            <person name="Gharbi K."/>
            <person name="Hall N."/>
            <person name="Watson M."/>
            <person name="Adriaenssens E.M."/>
            <person name="Foster-Nyarko E."/>
            <person name="Jarju S."/>
            <person name="Secka A."/>
            <person name="Antonio M."/>
            <person name="Oren A."/>
            <person name="Chaudhuri R.R."/>
            <person name="La Ragione R."/>
            <person name="Hildebrand F."/>
            <person name="Pallen M.J."/>
        </authorList>
    </citation>
    <scope>NUCLEOTIDE SEQUENCE</scope>
    <source>
        <strain evidence="3">ChiSjej5B23-2810</strain>
    </source>
</reference>
<organism evidence="3 4">
    <name type="scientific">Candidatus Faecalibacterium faecigallinarum</name>
    <dbReference type="NCBI Taxonomy" id="2838577"/>
    <lineage>
        <taxon>Bacteria</taxon>
        <taxon>Bacillati</taxon>
        <taxon>Bacillota</taxon>
        <taxon>Clostridia</taxon>
        <taxon>Eubacteriales</taxon>
        <taxon>Oscillospiraceae</taxon>
        <taxon>Faecalibacterium</taxon>
    </lineage>
</organism>
<keyword evidence="2" id="KW-0472">Membrane</keyword>
<evidence type="ECO:0000256" key="2">
    <source>
        <dbReference type="SAM" id="Phobius"/>
    </source>
</evidence>
<dbReference type="EMBL" id="DWWN01000035">
    <property type="protein sequence ID" value="HJC45530.1"/>
    <property type="molecule type" value="Genomic_DNA"/>
</dbReference>
<evidence type="ECO:0008006" key="5">
    <source>
        <dbReference type="Google" id="ProtNLM"/>
    </source>
</evidence>
<feature type="transmembrane region" description="Helical" evidence="2">
    <location>
        <begin position="395"/>
        <end position="416"/>
    </location>
</feature>
<reference evidence="3" key="2">
    <citation type="submission" date="2021-04" db="EMBL/GenBank/DDBJ databases">
        <authorList>
            <person name="Gilroy R."/>
        </authorList>
    </citation>
    <scope>NUCLEOTIDE SEQUENCE</scope>
    <source>
        <strain evidence="3">ChiSjej5B23-2810</strain>
    </source>
</reference>
<evidence type="ECO:0000313" key="3">
    <source>
        <dbReference type="EMBL" id="HJC45530.1"/>
    </source>
</evidence>
<dbReference type="Proteomes" id="UP000823906">
    <property type="component" value="Unassembled WGS sequence"/>
</dbReference>
<comment type="caution">
    <text evidence="3">The sequence shown here is derived from an EMBL/GenBank/DDBJ whole genome shotgun (WGS) entry which is preliminary data.</text>
</comment>
<protein>
    <recommendedName>
        <fullName evidence="5">Cobalamin adenosyltransferase</fullName>
    </recommendedName>
</protein>
<feature type="region of interest" description="Disordered" evidence="1">
    <location>
        <begin position="162"/>
        <end position="183"/>
    </location>
</feature>
<name>A0A9D2P9X1_9FIRM</name>
<keyword evidence="2" id="KW-0812">Transmembrane</keyword>
<sequence length="430" mass="47642">MKKVSTCNYVYAVEKSFVADPKEPVRDSIFKQYERVLVESLITSFGLDFLVRDRVGGDVDTIHNVRQIGKNPDMVYKNKANERAYENRGEYSSTEYHSDPRYKEINRKVSEQKKAGTLRDAYTGEKIARNGKTDLDHVKSAKEIHDDPGRVLAGLKGTDLANSEENLKPTNPHTNRTKKAKSMSEFLDQRGDEYTDEQKKRMLEMDANARRSIDAKINIAYYTSPRFAKDLSLAAGTVGLQMGVRQALGFVFAEMWFAVKDEFQFDDGGSFDLGEFLGKLGRGIQRGFENAKRKFPALFEKFLSGTVGGALASLTTTLCNIFFTTAKNAVRLIRQAWASIVEACKVLFINPQSYPFGERMRAAAKILATGASVVVGVLVNEAVSKIVTLPVVGEVVPAFCGAFVSGIMSCTMLTFFGQERAGQQTGGLSE</sequence>
<evidence type="ECO:0000313" key="4">
    <source>
        <dbReference type="Proteomes" id="UP000823906"/>
    </source>
</evidence>
<gene>
    <name evidence="3" type="ORF">H9703_05270</name>
</gene>
<feature type="transmembrane region" description="Helical" evidence="2">
    <location>
        <begin position="362"/>
        <end position="383"/>
    </location>
</feature>
<evidence type="ECO:0000256" key="1">
    <source>
        <dbReference type="SAM" id="MobiDB-lite"/>
    </source>
</evidence>
<feature type="compositionally biased region" description="Polar residues" evidence="1">
    <location>
        <begin position="162"/>
        <end position="174"/>
    </location>
</feature>